<gene>
    <name evidence="2" type="ORF">K470DRAFT_255601</name>
</gene>
<feature type="region of interest" description="Disordered" evidence="1">
    <location>
        <begin position="253"/>
        <end position="346"/>
    </location>
</feature>
<feature type="compositionally biased region" description="Low complexity" evidence="1">
    <location>
        <begin position="261"/>
        <end position="270"/>
    </location>
</feature>
<feature type="region of interest" description="Disordered" evidence="1">
    <location>
        <begin position="114"/>
        <end position="173"/>
    </location>
</feature>
<dbReference type="AlphaFoldDB" id="A0A6A7C6Q9"/>
<feature type="compositionally biased region" description="Polar residues" evidence="1">
    <location>
        <begin position="278"/>
        <end position="302"/>
    </location>
</feature>
<organism evidence="2 3">
    <name type="scientific">Piedraia hortae CBS 480.64</name>
    <dbReference type="NCBI Taxonomy" id="1314780"/>
    <lineage>
        <taxon>Eukaryota</taxon>
        <taxon>Fungi</taxon>
        <taxon>Dikarya</taxon>
        <taxon>Ascomycota</taxon>
        <taxon>Pezizomycotina</taxon>
        <taxon>Dothideomycetes</taxon>
        <taxon>Dothideomycetidae</taxon>
        <taxon>Capnodiales</taxon>
        <taxon>Piedraiaceae</taxon>
        <taxon>Piedraia</taxon>
    </lineage>
</organism>
<evidence type="ECO:0000313" key="2">
    <source>
        <dbReference type="EMBL" id="KAF2862675.1"/>
    </source>
</evidence>
<keyword evidence="3" id="KW-1185">Reference proteome</keyword>
<evidence type="ECO:0000313" key="3">
    <source>
        <dbReference type="Proteomes" id="UP000799421"/>
    </source>
</evidence>
<feature type="region of interest" description="Disordered" evidence="1">
    <location>
        <begin position="384"/>
        <end position="427"/>
    </location>
</feature>
<name>A0A6A7C6Q9_9PEZI</name>
<accession>A0A6A7C6Q9</accession>
<feature type="region of interest" description="Disordered" evidence="1">
    <location>
        <begin position="1"/>
        <end position="78"/>
    </location>
</feature>
<protein>
    <submittedName>
        <fullName evidence="2">Uncharacterized protein</fullName>
    </submittedName>
</protein>
<feature type="compositionally biased region" description="Polar residues" evidence="1">
    <location>
        <begin position="310"/>
        <end position="344"/>
    </location>
</feature>
<dbReference type="EMBL" id="MU005964">
    <property type="protein sequence ID" value="KAF2862675.1"/>
    <property type="molecule type" value="Genomic_DNA"/>
</dbReference>
<feature type="compositionally biased region" description="Polar residues" evidence="1">
    <location>
        <begin position="388"/>
        <end position="400"/>
    </location>
</feature>
<dbReference type="Proteomes" id="UP000799421">
    <property type="component" value="Unassembled WGS sequence"/>
</dbReference>
<feature type="compositionally biased region" description="Polar residues" evidence="1">
    <location>
        <begin position="20"/>
        <end position="29"/>
    </location>
</feature>
<feature type="compositionally biased region" description="Basic residues" evidence="1">
    <location>
        <begin position="411"/>
        <end position="427"/>
    </location>
</feature>
<sequence length="427" mass="46771">MSATIQFLSPGGTAPDAQVTIPTKPQDTYSRLRKRAFRRLGREHPGIRSQVSKSGYGPLLAADKQPMDPTQKPDNHGSAVQHFCLQRKENQSSGKLKRPSRALQPVKNQNLYQQQGVAPLPNAKRPALVTPAPRPEKTQKLGPFLVRRQQGSQLTSTPKPSSSSSKPWTGDEVKNLIAGMSEGMNMAQTLKRYGINRSEGAARAQKRQLIARGMWPAQSTSQPKKTPQSQEVIDWEEISSQFPADEDIVFTEDETTQTPMPVTLPTKTPAPTLPPNQTPASTLPPTQTPISIQRQTPLSNPQPSLPRSVPPTQTFITEFSQSLPPSSHPRNIPTQHETPTSAQRAQEILTPFSHFQSSPPVHTPCCGAIETQLKRVADGLERLVALHSSGNSPSQNNQERMTAPAPSGTPKKTRRGGRKRRKTSKAA</sequence>
<proteinExistence type="predicted"/>
<feature type="compositionally biased region" description="Low complexity" evidence="1">
    <location>
        <begin position="155"/>
        <end position="167"/>
    </location>
</feature>
<evidence type="ECO:0000256" key="1">
    <source>
        <dbReference type="SAM" id="MobiDB-lite"/>
    </source>
</evidence>
<reference evidence="2" key="1">
    <citation type="journal article" date="2020" name="Stud. Mycol.">
        <title>101 Dothideomycetes genomes: a test case for predicting lifestyles and emergence of pathogens.</title>
        <authorList>
            <person name="Haridas S."/>
            <person name="Albert R."/>
            <person name="Binder M."/>
            <person name="Bloem J."/>
            <person name="Labutti K."/>
            <person name="Salamov A."/>
            <person name="Andreopoulos B."/>
            <person name="Baker S."/>
            <person name="Barry K."/>
            <person name="Bills G."/>
            <person name="Bluhm B."/>
            <person name="Cannon C."/>
            <person name="Castanera R."/>
            <person name="Culley D."/>
            <person name="Daum C."/>
            <person name="Ezra D."/>
            <person name="Gonzalez J."/>
            <person name="Henrissat B."/>
            <person name="Kuo A."/>
            <person name="Liang C."/>
            <person name="Lipzen A."/>
            <person name="Lutzoni F."/>
            <person name="Magnuson J."/>
            <person name="Mondo S."/>
            <person name="Nolan M."/>
            <person name="Ohm R."/>
            <person name="Pangilinan J."/>
            <person name="Park H.-J."/>
            <person name="Ramirez L."/>
            <person name="Alfaro M."/>
            <person name="Sun H."/>
            <person name="Tritt A."/>
            <person name="Yoshinaga Y."/>
            <person name="Zwiers L.-H."/>
            <person name="Turgeon B."/>
            <person name="Goodwin S."/>
            <person name="Spatafora J."/>
            <person name="Crous P."/>
            <person name="Grigoriev I."/>
        </authorList>
    </citation>
    <scope>NUCLEOTIDE SEQUENCE</scope>
    <source>
        <strain evidence="2">CBS 480.64</strain>
    </source>
</reference>